<name>A0AAV5QN46_9ASCO</name>
<dbReference type="GeneID" id="90073992"/>
<feature type="compositionally biased region" description="Low complexity" evidence="1">
    <location>
        <begin position="200"/>
        <end position="224"/>
    </location>
</feature>
<feature type="region of interest" description="Disordered" evidence="1">
    <location>
        <begin position="1"/>
        <end position="22"/>
    </location>
</feature>
<feature type="region of interest" description="Disordered" evidence="1">
    <location>
        <begin position="195"/>
        <end position="233"/>
    </location>
</feature>
<comment type="caution">
    <text evidence="2">The sequence shown here is derived from an EMBL/GenBank/DDBJ whole genome shotgun (WGS) entry which is preliminary data.</text>
</comment>
<dbReference type="RefSeq" id="XP_064853013.1">
    <property type="nucleotide sequence ID" value="XM_064996941.1"/>
</dbReference>
<keyword evidence="3" id="KW-1185">Reference proteome</keyword>
<evidence type="ECO:0000313" key="2">
    <source>
        <dbReference type="EMBL" id="GMM36017.1"/>
    </source>
</evidence>
<accession>A0AAV5QN46</accession>
<gene>
    <name evidence="2" type="ORF">DASC09_033420</name>
</gene>
<dbReference type="EMBL" id="BTFZ01000011">
    <property type="protein sequence ID" value="GMM36017.1"/>
    <property type="molecule type" value="Genomic_DNA"/>
</dbReference>
<dbReference type="AlphaFoldDB" id="A0AAV5QN46"/>
<proteinExistence type="predicted"/>
<reference evidence="2 3" key="1">
    <citation type="journal article" date="2023" name="Elife">
        <title>Identification of key yeast species and microbe-microbe interactions impacting larval growth of Drosophila in the wild.</title>
        <authorList>
            <person name="Mure A."/>
            <person name="Sugiura Y."/>
            <person name="Maeda R."/>
            <person name="Honda K."/>
            <person name="Sakurai N."/>
            <person name="Takahashi Y."/>
            <person name="Watada M."/>
            <person name="Katoh T."/>
            <person name="Gotoh A."/>
            <person name="Gotoh Y."/>
            <person name="Taniguchi I."/>
            <person name="Nakamura K."/>
            <person name="Hayashi T."/>
            <person name="Katayama T."/>
            <person name="Uemura T."/>
            <person name="Hattori Y."/>
        </authorList>
    </citation>
    <scope>NUCLEOTIDE SEQUENCE [LARGE SCALE GENOMIC DNA]</scope>
    <source>
        <strain evidence="2 3">SC-9</strain>
    </source>
</reference>
<evidence type="ECO:0000313" key="3">
    <source>
        <dbReference type="Proteomes" id="UP001360560"/>
    </source>
</evidence>
<feature type="region of interest" description="Disordered" evidence="1">
    <location>
        <begin position="600"/>
        <end position="622"/>
    </location>
</feature>
<feature type="region of interest" description="Disordered" evidence="1">
    <location>
        <begin position="444"/>
        <end position="470"/>
    </location>
</feature>
<feature type="compositionally biased region" description="Low complexity" evidence="1">
    <location>
        <begin position="608"/>
        <end position="622"/>
    </location>
</feature>
<feature type="compositionally biased region" description="Polar residues" evidence="1">
    <location>
        <begin position="454"/>
        <end position="468"/>
    </location>
</feature>
<sequence length="622" mass="70215">MVKWNWGRKKTDNSKKGKQKQGATIEDTLENNTSLIDLLNDWRNETSSPYNTTNILNNNGQNDLYKEKELLFQRNKNAGADLYSCDDDLNGITNTFQHSSQNDEGSASGIIQEDLDTVIDTNTHLDTAQTIIARPLSEMPSASNLKVSQKPPHILTTKETSVYSENTKKYHQIIDCLDEYEDQLNVMMQEFQNRPNIKDSNNYNSNNNSDGESIISSSTTDDNSLFTTPRRNNIATPTSDVYDMTESSYSAVSLNENNCKKQGEFQYKLPNTIEPSKIHPQQSKQIKQSNRMLLPLLNDEPENSKAVLIKELAIPRTERGSLLDDSELELNEHNDYNSLIAKQYFSTRKQLIAIGNSSKKGTKHITFKKPIEMVPQSSNIFSPTKNLFPRDKSELIEYPRKADENQSKKIKEIGKNSSLNQDFGGDRIKKQSYFKSEFDKPKTTANPFYKRSNESLLRSNNPANSFKKISSPDFGDHASVAYSTSSDRSSIKSNISSFDSPDFKISKQQHEKQDLPAYIFNHNPKASKNAGGKERMKLNRASSVYMNEPVADFKNIDLSDNPLPQIGNLLSGNLSVDFNISSNPYDDSSFSNPYRSFTSNTSNPYLKNSSNAYSSSNSNPYL</sequence>
<protein>
    <submittedName>
        <fullName evidence="2">Uncharacterized protein</fullName>
    </submittedName>
</protein>
<evidence type="ECO:0000256" key="1">
    <source>
        <dbReference type="SAM" id="MobiDB-lite"/>
    </source>
</evidence>
<organism evidence="2 3">
    <name type="scientific">Saccharomycopsis crataegensis</name>
    <dbReference type="NCBI Taxonomy" id="43959"/>
    <lineage>
        <taxon>Eukaryota</taxon>
        <taxon>Fungi</taxon>
        <taxon>Dikarya</taxon>
        <taxon>Ascomycota</taxon>
        <taxon>Saccharomycotina</taxon>
        <taxon>Saccharomycetes</taxon>
        <taxon>Saccharomycopsidaceae</taxon>
        <taxon>Saccharomycopsis</taxon>
    </lineage>
</organism>
<dbReference type="Proteomes" id="UP001360560">
    <property type="component" value="Unassembled WGS sequence"/>
</dbReference>